<accession>A0A4C1T882</accession>
<organism evidence="2 3">
    <name type="scientific">Eumeta variegata</name>
    <name type="common">Bagworm moth</name>
    <name type="synonym">Eumeta japonica</name>
    <dbReference type="NCBI Taxonomy" id="151549"/>
    <lineage>
        <taxon>Eukaryota</taxon>
        <taxon>Metazoa</taxon>
        <taxon>Ecdysozoa</taxon>
        <taxon>Arthropoda</taxon>
        <taxon>Hexapoda</taxon>
        <taxon>Insecta</taxon>
        <taxon>Pterygota</taxon>
        <taxon>Neoptera</taxon>
        <taxon>Endopterygota</taxon>
        <taxon>Lepidoptera</taxon>
        <taxon>Glossata</taxon>
        <taxon>Ditrysia</taxon>
        <taxon>Tineoidea</taxon>
        <taxon>Psychidae</taxon>
        <taxon>Oiketicinae</taxon>
        <taxon>Eumeta</taxon>
    </lineage>
</organism>
<dbReference type="AlphaFoldDB" id="A0A4C1T882"/>
<keyword evidence="3" id="KW-1185">Reference proteome</keyword>
<protein>
    <submittedName>
        <fullName evidence="2">Uncharacterized protein</fullName>
    </submittedName>
</protein>
<name>A0A4C1T882_EUMVA</name>
<feature type="region of interest" description="Disordered" evidence="1">
    <location>
        <begin position="29"/>
        <end position="66"/>
    </location>
</feature>
<dbReference type="EMBL" id="BGZK01009016">
    <property type="protein sequence ID" value="GBP10719.1"/>
    <property type="molecule type" value="Genomic_DNA"/>
</dbReference>
<sequence>MSLQGVINRMLIWKNGDKLSFIALAAERRPPARPARPSRNYLLRSASGEKEPPEPRVRPRPDAAHGGVPRNCTSILFYSTGHGGAPCALPRWRAFIKFIQPQKIQNPLSELGTDRTPETYVPRITTTLRDRLFLVSVTFGLSDGVVGRRARRCGTNDARCSPSITARLFGAVIAPLDLAPINYRCDGPRGPFALWRTRSRARRVGVVR</sequence>
<proteinExistence type="predicted"/>
<evidence type="ECO:0000256" key="1">
    <source>
        <dbReference type="SAM" id="MobiDB-lite"/>
    </source>
</evidence>
<comment type="caution">
    <text evidence="2">The sequence shown here is derived from an EMBL/GenBank/DDBJ whole genome shotgun (WGS) entry which is preliminary data.</text>
</comment>
<reference evidence="2 3" key="1">
    <citation type="journal article" date="2019" name="Commun. Biol.">
        <title>The bagworm genome reveals a unique fibroin gene that provides high tensile strength.</title>
        <authorList>
            <person name="Kono N."/>
            <person name="Nakamura H."/>
            <person name="Ohtoshi R."/>
            <person name="Tomita M."/>
            <person name="Numata K."/>
            <person name="Arakawa K."/>
        </authorList>
    </citation>
    <scope>NUCLEOTIDE SEQUENCE [LARGE SCALE GENOMIC DNA]</scope>
</reference>
<dbReference type="Proteomes" id="UP000299102">
    <property type="component" value="Unassembled WGS sequence"/>
</dbReference>
<gene>
    <name evidence="2" type="ORF">EVAR_73321_1</name>
</gene>
<feature type="compositionally biased region" description="Basic and acidic residues" evidence="1">
    <location>
        <begin position="47"/>
        <end position="63"/>
    </location>
</feature>
<evidence type="ECO:0000313" key="2">
    <source>
        <dbReference type="EMBL" id="GBP10719.1"/>
    </source>
</evidence>
<evidence type="ECO:0000313" key="3">
    <source>
        <dbReference type="Proteomes" id="UP000299102"/>
    </source>
</evidence>